<reference evidence="1" key="1">
    <citation type="submission" date="2020-11" db="EMBL/GenBank/DDBJ databases">
        <authorList>
            <consortium name="DOE Joint Genome Institute"/>
            <person name="Ahrendt S."/>
            <person name="Riley R."/>
            <person name="Andreopoulos W."/>
            <person name="Labutti K."/>
            <person name="Pangilinan J."/>
            <person name="Ruiz-Duenas F.J."/>
            <person name="Barrasa J.M."/>
            <person name="Sanchez-Garcia M."/>
            <person name="Camarero S."/>
            <person name="Miyauchi S."/>
            <person name="Serrano A."/>
            <person name="Linde D."/>
            <person name="Babiker R."/>
            <person name="Drula E."/>
            <person name="Ayuso-Fernandez I."/>
            <person name="Pacheco R."/>
            <person name="Padilla G."/>
            <person name="Ferreira P."/>
            <person name="Barriuso J."/>
            <person name="Kellner H."/>
            <person name="Castanera R."/>
            <person name="Alfaro M."/>
            <person name="Ramirez L."/>
            <person name="Pisabarro A.G."/>
            <person name="Kuo A."/>
            <person name="Tritt A."/>
            <person name="Lipzen A."/>
            <person name="He G."/>
            <person name="Yan M."/>
            <person name="Ng V."/>
            <person name="Cullen D."/>
            <person name="Martin F."/>
            <person name="Rosso M.-N."/>
            <person name="Henrissat B."/>
            <person name="Hibbett D."/>
            <person name="Martinez A.T."/>
            <person name="Grigoriev I.V."/>
        </authorList>
    </citation>
    <scope>NUCLEOTIDE SEQUENCE</scope>
    <source>
        <strain evidence="1">ATCC 90797</strain>
    </source>
</reference>
<protein>
    <submittedName>
        <fullName evidence="1">Uncharacterized protein</fullName>
    </submittedName>
</protein>
<keyword evidence="2" id="KW-1185">Reference proteome</keyword>
<evidence type="ECO:0000313" key="2">
    <source>
        <dbReference type="Proteomes" id="UP000807025"/>
    </source>
</evidence>
<dbReference type="AlphaFoldDB" id="A0A9P6AA92"/>
<organism evidence="1 2">
    <name type="scientific">Pleurotus eryngii</name>
    <name type="common">Boletus of the steppes</name>
    <dbReference type="NCBI Taxonomy" id="5323"/>
    <lineage>
        <taxon>Eukaryota</taxon>
        <taxon>Fungi</taxon>
        <taxon>Dikarya</taxon>
        <taxon>Basidiomycota</taxon>
        <taxon>Agaricomycotina</taxon>
        <taxon>Agaricomycetes</taxon>
        <taxon>Agaricomycetidae</taxon>
        <taxon>Agaricales</taxon>
        <taxon>Pleurotineae</taxon>
        <taxon>Pleurotaceae</taxon>
        <taxon>Pleurotus</taxon>
    </lineage>
</organism>
<sequence length="231" mass="26234">MAITTGNLAPVHPIQTVSISKVELLCMNGDDKDERLTSGPLRDSFNADRIVMRSCQYGYIGEANWNLLSSTVDAQCRSTTRVFMRSRTRYRVEMGVMRGPRFSSCSIFGISSTLTSIKSARSGEHASVRIEGPRRYMIPEQLITYNRSLADLIDSQTRPCWTEKAVIHGWVLVRESTVRPSCEDVSLRAPISLPMWVKDRHNRRIRVCSMVCLDYSDSRVNRIQRAVNTIN</sequence>
<accession>A0A9P6AA92</accession>
<name>A0A9P6AA92_PLEER</name>
<gene>
    <name evidence="1" type="ORF">BDN71DRAFT_1260897</name>
</gene>
<evidence type="ECO:0000313" key="1">
    <source>
        <dbReference type="EMBL" id="KAF9500026.1"/>
    </source>
</evidence>
<comment type="caution">
    <text evidence="1">The sequence shown here is derived from an EMBL/GenBank/DDBJ whole genome shotgun (WGS) entry which is preliminary data.</text>
</comment>
<dbReference type="EMBL" id="MU154529">
    <property type="protein sequence ID" value="KAF9500026.1"/>
    <property type="molecule type" value="Genomic_DNA"/>
</dbReference>
<proteinExistence type="predicted"/>
<dbReference type="Proteomes" id="UP000807025">
    <property type="component" value="Unassembled WGS sequence"/>
</dbReference>